<name>A0AAG5DUP8_ANOAO</name>
<sequence length="45" mass="5042">MDRISIQGNEYIVRTIDVKNTGCAIVHTSQQFQDSAPLRGNLCTF</sequence>
<evidence type="ECO:0000313" key="2">
    <source>
        <dbReference type="Proteomes" id="UP000075880"/>
    </source>
</evidence>
<dbReference type="AlphaFoldDB" id="A0AAG5DUP8"/>
<dbReference type="Proteomes" id="UP000075880">
    <property type="component" value="Unassembled WGS sequence"/>
</dbReference>
<keyword evidence="2" id="KW-1185">Reference proteome</keyword>
<accession>A0AAG5DUP8</accession>
<proteinExistence type="predicted"/>
<evidence type="ECO:0000313" key="1">
    <source>
        <dbReference type="EnsemblMetazoa" id="ENSAATROPP014519"/>
    </source>
</evidence>
<dbReference type="EnsemblMetazoa" id="ENSAATROPT016517">
    <property type="protein sequence ID" value="ENSAATROPP014519"/>
    <property type="gene ID" value="ENSAATROPG013515"/>
</dbReference>
<protein>
    <submittedName>
        <fullName evidence="1">Uncharacterized protein</fullName>
    </submittedName>
</protein>
<reference evidence="1" key="1">
    <citation type="submission" date="2024-04" db="UniProtKB">
        <authorList>
            <consortium name="EnsemblMetazoa"/>
        </authorList>
    </citation>
    <scope>IDENTIFICATION</scope>
    <source>
        <strain evidence="1">EBRO</strain>
    </source>
</reference>
<organism evidence="1 2">
    <name type="scientific">Anopheles atroparvus</name>
    <name type="common">European mosquito</name>
    <dbReference type="NCBI Taxonomy" id="41427"/>
    <lineage>
        <taxon>Eukaryota</taxon>
        <taxon>Metazoa</taxon>
        <taxon>Ecdysozoa</taxon>
        <taxon>Arthropoda</taxon>
        <taxon>Hexapoda</taxon>
        <taxon>Insecta</taxon>
        <taxon>Pterygota</taxon>
        <taxon>Neoptera</taxon>
        <taxon>Endopterygota</taxon>
        <taxon>Diptera</taxon>
        <taxon>Nematocera</taxon>
        <taxon>Culicoidea</taxon>
        <taxon>Culicidae</taxon>
        <taxon>Anophelinae</taxon>
        <taxon>Anopheles</taxon>
    </lineage>
</organism>